<organism evidence="15 16">
    <name type="scientific">Phormidesmis priestleyi Ana</name>
    <dbReference type="NCBI Taxonomy" id="1666911"/>
    <lineage>
        <taxon>Bacteria</taxon>
        <taxon>Bacillati</taxon>
        <taxon>Cyanobacteriota</taxon>
        <taxon>Cyanophyceae</taxon>
        <taxon>Leptolyngbyales</taxon>
        <taxon>Leptolyngbyaceae</taxon>
        <taxon>Phormidesmis</taxon>
    </lineage>
</organism>
<dbReference type="Pfam" id="PF04452">
    <property type="entry name" value="Methyltrans_RNA"/>
    <property type="match status" value="2"/>
</dbReference>
<evidence type="ECO:0000256" key="11">
    <source>
        <dbReference type="ARBA" id="ARBA00047944"/>
    </source>
</evidence>
<dbReference type="NCBIfam" id="TIGR00046">
    <property type="entry name" value="RsmE family RNA methyltransferase"/>
    <property type="match status" value="2"/>
</dbReference>
<accession>A0A0P8BQ84</accession>
<evidence type="ECO:0000256" key="8">
    <source>
        <dbReference type="ARBA" id="ARBA00022679"/>
    </source>
</evidence>
<dbReference type="GO" id="GO:0005737">
    <property type="term" value="C:cytoplasm"/>
    <property type="evidence" value="ECO:0007669"/>
    <property type="project" value="UniProtKB-SubCell"/>
</dbReference>
<dbReference type="EC" id="2.1.1.193" evidence="3 12"/>
<protein>
    <recommendedName>
        <fullName evidence="4 12">Ribosomal RNA small subunit methyltransferase E</fullName>
        <ecNumber evidence="3 12">2.1.1.193</ecNumber>
    </recommendedName>
</protein>
<dbReference type="Gene3D" id="3.40.1280.10">
    <property type="match status" value="1"/>
</dbReference>
<dbReference type="SUPFAM" id="SSF75217">
    <property type="entry name" value="alpha/beta knot"/>
    <property type="match status" value="1"/>
</dbReference>
<reference evidence="15 16" key="1">
    <citation type="submission" date="2015-09" db="EMBL/GenBank/DDBJ databases">
        <title>Identification and resolution of microdiversity through metagenomic sequencing of parallel consortia.</title>
        <authorList>
            <person name="Nelson W.C."/>
            <person name="Romine M.F."/>
            <person name="Lindemann S.R."/>
        </authorList>
    </citation>
    <scope>NUCLEOTIDE SEQUENCE [LARGE SCALE GENOMIC DNA]</scope>
    <source>
        <strain evidence="15">Ana</strain>
    </source>
</reference>
<evidence type="ECO:0000256" key="4">
    <source>
        <dbReference type="ARBA" id="ARBA00013673"/>
    </source>
</evidence>
<keyword evidence="6 12" id="KW-0698">rRNA processing</keyword>
<dbReference type="EMBL" id="LJZR01000008">
    <property type="protein sequence ID" value="KPQ36145.1"/>
    <property type="molecule type" value="Genomic_DNA"/>
</dbReference>
<evidence type="ECO:0000313" key="15">
    <source>
        <dbReference type="EMBL" id="KPQ36145.1"/>
    </source>
</evidence>
<dbReference type="Pfam" id="PF20260">
    <property type="entry name" value="PUA_4"/>
    <property type="match status" value="1"/>
</dbReference>
<dbReference type="GO" id="GO:0070475">
    <property type="term" value="P:rRNA base methylation"/>
    <property type="evidence" value="ECO:0007669"/>
    <property type="project" value="TreeGrafter"/>
</dbReference>
<evidence type="ECO:0000259" key="14">
    <source>
        <dbReference type="Pfam" id="PF20260"/>
    </source>
</evidence>
<dbReference type="CDD" id="cd18084">
    <property type="entry name" value="RsmE-like"/>
    <property type="match status" value="1"/>
</dbReference>
<keyword evidence="8 12" id="KW-0808">Transferase</keyword>
<dbReference type="Proteomes" id="UP000050465">
    <property type="component" value="Unassembled WGS sequence"/>
</dbReference>
<keyword evidence="5 12" id="KW-0963">Cytoplasm</keyword>
<dbReference type="InterPro" id="IPR046886">
    <property type="entry name" value="RsmE_MTase_dom"/>
</dbReference>
<evidence type="ECO:0000256" key="12">
    <source>
        <dbReference type="PIRNR" id="PIRNR015601"/>
    </source>
</evidence>
<dbReference type="PIRSF" id="PIRSF015601">
    <property type="entry name" value="MTase_slr0722"/>
    <property type="match status" value="1"/>
</dbReference>
<comment type="caution">
    <text evidence="15">The sequence shown here is derived from an EMBL/GenBank/DDBJ whole genome shotgun (WGS) entry which is preliminary data.</text>
</comment>
<feature type="domain" description="Ribosomal RNA small subunit methyltransferase E methyltransferase" evidence="13">
    <location>
        <begin position="84"/>
        <end position="163"/>
    </location>
</feature>
<comment type="subcellular location">
    <subcellularLocation>
        <location evidence="1 12">Cytoplasm</location>
    </subcellularLocation>
</comment>
<dbReference type="PATRIC" id="fig|1666911.3.peg.3913"/>
<evidence type="ECO:0000256" key="9">
    <source>
        <dbReference type="ARBA" id="ARBA00022691"/>
    </source>
</evidence>
<evidence type="ECO:0000256" key="1">
    <source>
        <dbReference type="ARBA" id="ARBA00004496"/>
    </source>
</evidence>
<dbReference type="InterPro" id="IPR046887">
    <property type="entry name" value="RsmE_PUA-like"/>
</dbReference>
<evidence type="ECO:0000256" key="7">
    <source>
        <dbReference type="ARBA" id="ARBA00022603"/>
    </source>
</evidence>
<dbReference type="InterPro" id="IPR029026">
    <property type="entry name" value="tRNA_m1G_MTases_N"/>
</dbReference>
<proteinExistence type="inferred from homology"/>
<gene>
    <name evidence="15" type="primary">rsmE</name>
    <name evidence="15" type="ORF">HLUCCA11_07995</name>
</gene>
<name>A0A0P8BQ84_9CYAN</name>
<sequence length="293" mass="32204">MVQRITISQHQYQAQNGGQEADAIIQLQTPQVHYLMRVLRLNVGDRFIAQNGQGQQWLVEITPTTNEAQVVKTLTPRSVQPESAIRLIAALPKGNRFDEVVRQTTELGVTHIHPVIAQRTLLKPSDNKLARWRRIAQEASEQSERITVPEIFEPVSFQQCIQHPIWEGEHARADAKETFQNLSSELRYICAARANNQSLKEGSVKEGSGREGSVPTVHLLADLLTHQSANLASATLPSIVLAIGPEGGWTPDEITVAINNSYKVASLGSVILRAVTAPVTALSLVASVRDLLI</sequence>
<evidence type="ECO:0000256" key="10">
    <source>
        <dbReference type="ARBA" id="ARBA00025699"/>
    </source>
</evidence>
<comment type="catalytic activity">
    <reaction evidence="11 12">
        <text>uridine(1498) in 16S rRNA + S-adenosyl-L-methionine = N(3)-methyluridine(1498) in 16S rRNA + S-adenosyl-L-homocysteine + H(+)</text>
        <dbReference type="Rhea" id="RHEA:42920"/>
        <dbReference type="Rhea" id="RHEA-COMP:10283"/>
        <dbReference type="Rhea" id="RHEA-COMP:10284"/>
        <dbReference type="ChEBI" id="CHEBI:15378"/>
        <dbReference type="ChEBI" id="CHEBI:57856"/>
        <dbReference type="ChEBI" id="CHEBI:59789"/>
        <dbReference type="ChEBI" id="CHEBI:65315"/>
        <dbReference type="ChEBI" id="CHEBI:74502"/>
        <dbReference type="EC" id="2.1.1.193"/>
    </reaction>
</comment>
<evidence type="ECO:0000259" key="13">
    <source>
        <dbReference type="Pfam" id="PF04452"/>
    </source>
</evidence>
<comment type="function">
    <text evidence="10 12">Specifically methylates the N3 position of the uracil ring of uridine 1498 (m3U1498) in 16S rRNA. Acts on the fully assembled 30S ribosomal subunit.</text>
</comment>
<keyword evidence="7 12" id="KW-0489">Methyltransferase</keyword>
<dbReference type="SUPFAM" id="SSF88697">
    <property type="entry name" value="PUA domain-like"/>
    <property type="match status" value="1"/>
</dbReference>
<evidence type="ECO:0000256" key="2">
    <source>
        <dbReference type="ARBA" id="ARBA00005528"/>
    </source>
</evidence>
<evidence type="ECO:0000256" key="6">
    <source>
        <dbReference type="ARBA" id="ARBA00022552"/>
    </source>
</evidence>
<evidence type="ECO:0000313" key="16">
    <source>
        <dbReference type="Proteomes" id="UP000050465"/>
    </source>
</evidence>
<comment type="similarity">
    <text evidence="2 12">Belongs to the RNA methyltransferase RsmE family.</text>
</comment>
<dbReference type="InterPro" id="IPR029028">
    <property type="entry name" value="Alpha/beta_knot_MTases"/>
</dbReference>
<dbReference type="STRING" id="1666911.HLUCCA11_07995"/>
<keyword evidence="9 12" id="KW-0949">S-adenosyl-L-methionine</keyword>
<dbReference type="PANTHER" id="PTHR30027:SF3">
    <property type="entry name" value="16S RRNA (URACIL(1498)-N(3))-METHYLTRANSFERASE"/>
    <property type="match status" value="1"/>
</dbReference>
<dbReference type="InterPro" id="IPR015947">
    <property type="entry name" value="PUA-like_sf"/>
</dbReference>
<dbReference type="AlphaFoldDB" id="A0A0P8BQ84"/>
<dbReference type="InterPro" id="IPR006700">
    <property type="entry name" value="RsmE"/>
</dbReference>
<feature type="domain" description="Ribosomal RNA small subunit methyltransferase E PUA-like" evidence="14">
    <location>
        <begin position="29"/>
        <end position="70"/>
    </location>
</feature>
<feature type="domain" description="Ribosomal RNA small subunit methyltransferase E methyltransferase" evidence="13">
    <location>
        <begin position="231"/>
        <end position="285"/>
    </location>
</feature>
<evidence type="ECO:0000256" key="3">
    <source>
        <dbReference type="ARBA" id="ARBA00012328"/>
    </source>
</evidence>
<dbReference type="GO" id="GO:0070042">
    <property type="term" value="F:rRNA (uridine-N3-)-methyltransferase activity"/>
    <property type="evidence" value="ECO:0007669"/>
    <property type="project" value="TreeGrafter"/>
</dbReference>
<dbReference type="PANTHER" id="PTHR30027">
    <property type="entry name" value="RIBOSOMAL RNA SMALL SUBUNIT METHYLTRANSFERASE E"/>
    <property type="match status" value="1"/>
</dbReference>
<evidence type="ECO:0000256" key="5">
    <source>
        <dbReference type="ARBA" id="ARBA00022490"/>
    </source>
</evidence>